<evidence type="ECO:0000256" key="3">
    <source>
        <dbReference type="ARBA" id="ARBA00022679"/>
    </source>
</evidence>
<dbReference type="PANTHER" id="PTHR44942">
    <property type="entry name" value="METHYLTRANSF_11 DOMAIN-CONTAINING PROTEIN"/>
    <property type="match status" value="1"/>
</dbReference>
<dbReference type="GO" id="GO:0008757">
    <property type="term" value="F:S-adenosylmethionine-dependent methyltransferase activity"/>
    <property type="evidence" value="ECO:0007669"/>
    <property type="project" value="InterPro"/>
</dbReference>
<dbReference type="Gene3D" id="3.40.50.150">
    <property type="entry name" value="Vaccinia Virus protein VP39"/>
    <property type="match status" value="1"/>
</dbReference>
<dbReference type="EMBL" id="VXIV02001376">
    <property type="protein sequence ID" value="KAF6033346.1"/>
    <property type="molecule type" value="Genomic_DNA"/>
</dbReference>
<dbReference type="SUPFAM" id="SSF53335">
    <property type="entry name" value="S-adenosyl-L-methionine-dependent methyltransferases"/>
    <property type="match status" value="1"/>
</dbReference>
<evidence type="ECO:0000256" key="2">
    <source>
        <dbReference type="ARBA" id="ARBA00022603"/>
    </source>
</evidence>
<accession>A0A7J7K719</accession>
<comment type="caution">
    <text evidence="5">The sequence shown here is derived from an EMBL/GenBank/DDBJ whole genome shotgun (WGS) entry which is preliminary data.</text>
</comment>
<evidence type="ECO:0000259" key="4">
    <source>
        <dbReference type="Pfam" id="PF08241"/>
    </source>
</evidence>
<dbReference type="CDD" id="cd02440">
    <property type="entry name" value="AdoMet_MTases"/>
    <property type="match status" value="1"/>
</dbReference>
<dbReference type="Proteomes" id="UP000593567">
    <property type="component" value="Unassembled WGS sequence"/>
</dbReference>
<dbReference type="PANTHER" id="PTHR44942:SF4">
    <property type="entry name" value="METHYLTRANSFERASE TYPE 11 DOMAIN-CONTAINING PROTEIN"/>
    <property type="match status" value="1"/>
</dbReference>
<evidence type="ECO:0000313" key="6">
    <source>
        <dbReference type="Proteomes" id="UP000593567"/>
    </source>
</evidence>
<dbReference type="OrthoDB" id="506498at2759"/>
<organism evidence="5 6">
    <name type="scientific">Bugula neritina</name>
    <name type="common">Brown bryozoan</name>
    <name type="synonym">Sertularia neritina</name>
    <dbReference type="NCBI Taxonomy" id="10212"/>
    <lineage>
        <taxon>Eukaryota</taxon>
        <taxon>Metazoa</taxon>
        <taxon>Spiralia</taxon>
        <taxon>Lophotrochozoa</taxon>
        <taxon>Bryozoa</taxon>
        <taxon>Gymnolaemata</taxon>
        <taxon>Cheilostomatida</taxon>
        <taxon>Flustrina</taxon>
        <taxon>Buguloidea</taxon>
        <taxon>Bugulidae</taxon>
        <taxon>Bugula</taxon>
    </lineage>
</organism>
<dbReference type="Pfam" id="PF08241">
    <property type="entry name" value="Methyltransf_11"/>
    <property type="match status" value="1"/>
</dbReference>
<comment type="similarity">
    <text evidence="1">Belongs to the methyltransferase superfamily.</text>
</comment>
<sequence length="160" mass="18071">MAFERTTQAAEKYREYQPKHPPELFSLIINFVKDKEFTKYPLAVDVGCGPGLMSTVCLAPYFNKVIGVDISESRIEQATFNKKHSNVEYRLSAAENLPVEEKSVTLIQAATALHWFDLVKFYRECDRVLAPGGVVAAFCYDVLLLVVNHLQSGEINKVNR</sequence>
<dbReference type="GO" id="GO:0032259">
    <property type="term" value="P:methylation"/>
    <property type="evidence" value="ECO:0007669"/>
    <property type="project" value="UniProtKB-KW"/>
</dbReference>
<reference evidence="5" key="1">
    <citation type="submission" date="2020-06" db="EMBL/GenBank/DDBJ databases">
        <title>Draft genome of Bugula neritina, a colonial animal packing powerful symbionts and potential medicines.</title>
        <authorList>
            <person name="Rayko M."/>
        </authorList>
    </citation>
    <scope>NUCLEOTIDE SEQUENCE [LARGE SCALE GENOMIC DNA]</scope>
    <source>
        <strain evidence="5">Kwan_BN1</strain>
    </source>
</reference>
<protein>
    <recommendedName>
        <fullName evidence="4">Methyltransferase type 11 domain-containing protein</fullName>
    </recommendedName>
</protein>
<dbReference type="InterPro" id="IPR051052">
    <property type="entry name" value="Diverse_substrate_MTase"/>
</dbReference>
<keyword evidence="6" id="KW-1185">Reference proteome</keyword>
<evidence type="ECO:0000256" key="1">
    <source>
        <dbReference type="ARBA" id="ARBA00008361"/>
    </source>
</evidence>
<proteinExistence type="inferred from homology"/>
<dbReference type="InterPro" id="IPR013216">
    <property type="entry name" value="Methyltransf_11"/>
</dbReference>
<dbReference type="AlphaFoldDB" id="A0A7J7K719"/>
<name>A0A7J7K719_BUGNE</name>
<keyword evidence="2" id="KW-0489">Methyltransferase</keyword>
<feature type="domain" description="Methyltransferase type 11" evidence="4">
    <location>
        <begin position="44"/>
        <end position="136"/>
    </location>
</feature>
<evidence type="ECO:0000313" key="5">
    <source>
        <dbReference type="EMBL" id="KAF6033346.1"/>
    </source>
</evidence>
<dbReference type="InterPro" id="IPR029063">
    <property type="entry name" value="SAM-dependent_MTases_sf"/>
</dbReference>
<gene>
    <name evidence="5" type="ORF">EB796_008348</name>
</gene>
<keyword evidence="3" id="KW-0808">Transferase</keyword>